<dbReference type="InterPro" id="IPR013783">
    <property type="entry name" value="Ig-like_fold"/>
</dbReference>
<dbReference type="EMBL" id="SODV01000001">
    <property type="protein sequence ID" value="TDW99225.1"/>
    <property type="molecule type" value="Genomic_DNA"/>
</dbReference>
<dbReference type="InterPro" id="IPR000601">
    <property type="entry name" value="PKD_dom"/>
</dbReference>
<name>A0A4R8DNE1_9BACT</name>
<dbReference type="PANTHER" id="PTHR47466">
    <property type="match status" value="1"/>
</dbReference>
<proteinExistence type="inferred from homology"/>
<evidence type="ECO:0000256" key="6">
    <source>
        <dbReference type="ARBA" id="ARBA00022833"/>
    </source>
</evidence>
<dbReference type="AlphaFoldDB" id="A0A4R8DNE1"/>
<dbReference type="Gene3D" id="3.40.390.10">
    <property type="entry name" value="Collagenase (Catalytic Domain)"/>
    <property type="match status" value="1"/>
</dbReference>
<dbReference type="InterPro" id="IPR008754">
    <property type="entry name" value="Peptidase_M43"/>
</dbReference>
<evidence type="ECO:0000256" key="2">
    <source>
        <dbReference type="ARBA" id="ARBA00022670"/>
    </source>
</evidence>
<dbReference type="PROSITE" id="PS50093">
    <property type="entry name" value="PKD"/>
    <property type="match status" value="2"/>
</dbReference>
<dbReference type="SMART" id="SM00089">
    <property type="entry name" value="PKD"/>
    <property type="match status" value="2"/>
</dbReference>
<dbReference type="InterPro" id="IPR026341">
    <property type="entry name" value="T9SS_type_B"/>
</dbReference>
<dbReference type="NCBIfam" id="TIGR04131">
    <property type="entry name" value="Bac_Flav_CTERM"/>
    <property type="match status" value="1"/>
</dbReference>
<dbReference type="GO" id="GO:0046872">
    <property type="term" value="F:metal ion binding"/>
    <property type="evidence" value="ECO:0007669"/>
    <property type="project" value="UniProtKB-KW"/>
</dbReference>
<evidence type="ECO:0000256" key="3">
    <source>
        <dbReference type="ARBA" id="ARBA00022723"/>
    </source>
</evidence>
<evidence type="ECO:0000313" key="11">
    <source>
        <dbReference type="EMBL" id="TDW99225.1"/>
    </source>
</evidence>
<keyword evidence="7" id="KW-0482">Metalloprotease</keyword>
<dbReference type="SUPFAM" id="SSF49299">
    <property type="entry name" value="PKD domain"/>
    <property type="match status" value="2"/>
</dbReference>
<dbReference type="RefSeq" id="WP_133989753.1">
    <property type="nucleotide sequence ID" value="NZ_SODV01000001.1"/>
</dbReference>
<dbReference type="GO" id="GO:0006508">
    <property type="term" value="P:proteolysis"/>
    <property type="evidence" value="ECO:0007669"/>
    <property type="project" value="UniProtKB-KW"/>
</dbReference>
<sequence length="990" mass="106450">MKSNTFRLYSLLICCMLALTARGQVPSYMHPISASYFASTCGTEQRMRNGRLDATFRLQEQRINEQILKAEEKEPALVDYTLPVVFHIVGTNPSAVTDAQIVAAVQDLNDAFAHTGVYATGPGANTHIHFCLAQTDPLGGNTTGITRTTSFLGDEEADMEDDKVKGLVDWDPTHYVNIWVVSTLKKEDIALFQCGAWVRMNEGGYATMPPSAGSTLDGIVVTGFGKLLAHEMGHYLGLYHTFQGMDCKNNNCATDGDMVCDTPPQRDIFSSPACNRPVNSCSTDTLSGFTTDVPDLISNFMSYGNAPCINEFTQGQAVRMQATIATVRSSLLQNECTPACTEGSIASFTRDLPYPNPGNTVNFTNTSTGATQYQWSVNGAVVSTGTNFSYTVPASGTYTVSLKAFNANPSCYASYTDNVIVSCGTMARFYADKQAIASKNPIYLDSIQFTNRSVNGVTYQWLLNDSVVSTAPNLTYTFNTPGTDTMRLVATNGSCVDTTEGFIIPVADPTPDAVLTLENVHCYDEDSLQASVVVCNEGYAPLPKGIPVTFYDADPSTPTAHILGKPFFVPGTILGNCCDIAYKVTLAAGQIGLNQLYAVINDSSTKVPLVMPNTPILESNYTNNESSISGFQFSAAITPADTEVIRKSSYLLNIVGSDQETFTAVWAPGPQYNLSCLNCLTPSVQVFGKSMVRVRVTTQYGCTVSDSVPVMILPPDFTMTIDTTQCYNKDSVMVAFTVCMNNGYDSLWAGIPVAFQSGPVFVTPALVGTPCVSYHLIVPFPGGDSLRASVNGQDSIPETDFTNNGASVAVTPFSLVLVPSDTSVPTGATLQMTALVSGGAPGLASWTPGENLSCTGCLEPLLTAPYTQQYRVVVRNQYYCIDTAYALIKTYTGGEVNIPGAFTPNGDGRNDIFFIMGGKDVQSIRHLAIFDRYGKPVFESSNALPNDPSLGWDGTAHGQPAAPGAYVYMALITFTEGRQQLYKGTLVLIR</sequence>
<keyword evidence="3" id="KW-0479">Metal-binding</keyword>
<dbReference type="GO" id="GO:0008237">
    <property type="term" value="F:metallopeptidase activity"/>
    <property type="evidence" value="ECO:0007669"/>
    <property type="project" value="UniProtKB-KW"/>
</dbReference>
<protein>
    <submittedName>
        <fullName evidence="11">Gliding motility-associated-like protein</fullName>
    </submittedName>
</protein>
<evidence type="ECO:0000256" key="9">
    <source>
        <dbReference type="SAM" id="SignalP"/>
    </source>
</evidence>
<dbReference type="Gene3D" id="2.60.40.10">
    <property type="entry name" value="Immunoglobulins"/>
    <property type="match status" value="2"/>
</dbReference>
<gene>
    <name evidence="11" type="ORF">EDB95_0234</name>
</gene>
<keyword evidence="2" id="KW-0645">Protease</keyword>
<dbReference type="InterPro" id="IPR035986">
    <property type="entry name" value="PKD_dom_sf"/>
</dbReference>
<dbReference type="Pfam" id="PF05572">
    <property type="entry name" value="Peptidase_M43"/>
    <property type="match status" value="1"/>
</dbReference>
<feature type="signal peptide" evidence="9">
    <location>
        <begin position="1"/>
        <end position="23"/>
    </location>
</feature>
<evidence type="ECO:0000313" key="12">
    <source>
        <dbReference type="Proteomes" id="UP000294498"/>
    </source>
</evidence>
<feature type="domain" description="PKD" evidence="10">
    <location>
        <begin position="457"/>
        <end position="492"/>
    </location>
</feature>
<dbReference type="Pfam" id="PF13585">
    <property type="entry name" value="CHU_C"/>
    <property type="match status" value="1"/>
</dbReference>
<reference evidence="11 12" key="1">
    <citation type="submission" date="2019-03" db="EMBL/GenBank/DDBJ databases">
        <title>Genomic Encyclopedia of Type Strains, Phase IV (KMG-IV): sequencing the most valuable type-strain genomes for metagenomic binning, comparative biology and taxonomic classification.</title>
        <authorList>
            <person name="Goeker M."/>
        </authorList>
    </citation>
    <scope>NUCLEOTIDE SEQUENCE [LARGE SCALE GENOMIC DNA]</scope>
    <source>
        <strain evidence="11 12">DSM 100059</strain>
    </source>
</reference>
<dbReference type="OrthoDB" id="6385856at2"/>
<evidence type="ECO:0000256" key="1">
    <source>
        <dbReference type="ARBA" id="ARBA00008721"/>
    </source>
</evidence>
<comment type="caution">
    <text evidence="11">The sequence shown here is derived from an EMBL/GenBank/DDBJ whole genome shotgun (WGS) entry which is preliminary data.</text>
</comment>
<accession>A0A4R8DNE1</accession>
<dbReference type="PANTHER" id="PTHR47466:SF1">
    <property type="entry name" value="METALLOPROTEASE MEP1 (AFU_ORTHOLOGUE AFUA_1G07730)-RELATED"/>
    <property type="match status" value="1"/>
</dbReference>
<evidence type="ECO:0000256" key="8">
    <source>
        <dbReference type="ARBA" id="ARBA00023157"/>
    </source>
</evidence>
<keyword evidence="6" id="KW-0862">Zinc</keyword>
<dbReference type="Proteomes" id="UP000294498">
    <property type="component" value="Unassembled WGS sequence"/>
</dbReference>
<organism evidence="11 12">
    <name type="scientific">Dinghuibacter silviterrae</name>
    <dbReference type="NCBI Taxonomy" id="1539049"/>
    <lineage>
        <taxon>Bacteria</taxon>
        <taxon>Pseudomonadati</taxon>
        <taxon>Bacteroidota</taxon>
        <taxon>Chitinophagia</taxon>
        <taxon>Chitinophagales</taxon>
        <taxon>Chitinophagaceae</taxon>
        <taxon>Dinghuibacter</taxon>
    </lineage>
</organism>
<evidence type="ECO:0000256" key="7">
    <source>
        <dbReference type="ARBA" id="ARBA00023049"/>
    </source>
</evidence>
<feature type="chain" id="PRO_5020902622" evidence="9">
    <location>
        <begin position="24"/>
        <end position="990"/>
    </location>
</feature>
<dbReference type="CDD" id="cd00146">
    <property type="entry name" value="PKD"/>
    <property type="match status" value="2"/>
</dbReference>
<evidence type="ECO:0000259" key="10">
    <source>
        <dbReference type="PROSITE" id="PS50093"/>
    </source>
</evidence>
<keyword evidence="5" id="KW-0378">Hydrolase</keyword>
<dbReference type="InterPro" id="IPR024079">
    <property type="entry name" value="MetalloPept_cat_dom_sf"/>
</dbReference>
<dbReference type="InterPro" id="IPR022409">
    <property type="entry name" value="PKD/Chitinase_dom"/>
</dbReference>
<evidence type="ECO:0000256" key="4">
    <source>
        <dbReference type="ARBA" id="ARBA00022729"/>
    </source>
</evidence>
<evidence type="ECO:0000256" key="5">
    <source>
        <dbReference type="ARBA" id="ARBA00022801"/>
    </source>
</evidence>
<keyword evidence="8" id="KW-1015">Disulfide bond</keyword>
<comment type="similarity">
    <text evidence="1">Belongs to the peptidase M43B family.</text>
</comment>
<dbReference type="SUPFAM" id="SSF55486">
    <property type="entry name" value="Metalloproteases ('zincins'), catalytic domain"/>
    <property type="match status" value="1"/>
</dbReference>
<keyword evidence="12" id="KW-1185">Reference proteome</keyword>
<keyword evidence="4 9" id="KW-0732">Signal</keyword>
<feature type="domain" description="PKD" evidence="10">
    <location>
        <begin position="373"/>
        <end position="426"/>
    </location>
</feature>